<dbReference type="GO" id="GO:0030170">
    <property type="term" value="F:pyridoxal phosphate binding"/>
    <property type="evidence" value="ECO:0007669"/>
    <property type="project" value="InterPro"/>
</dbReference>
<organism evidence="2 3">
    <name type="scientific">Cyphellophora attinorum</name>
    <dbReference type="NCBI Taxonomy" id="1664694"/>
    <lineage>
        <taxon>Eukaryota</taxon>
        <taxon>Fungi</taxon>
        <taxon>Dikarya</taxon>
        <taxon>Ascomycota</taxon>
        <taxon>Pezizomycotina</taxon>
        <taxon>Eurotiomycetes</taxon>
        <taxon>Chaetothyriomycetidae</taxon>
        <taxon>Chaetothyriales</taxon>
        <taxon>Cyphellophoraceae</taxon>
        <taxon>Cyphellophora</taxon>
    </lineage>
</organism>
<dbReference type="EMBL" id="LFJN01000010">
    <property type="protein sequence ID" value="KPI41156.1"/>
    <property type="molecule type" value="Genomic_DNA"/>
</dbReference>
<gene>
    <name evidence="2" type="ORF">AB675_8014</name>
</gene>
<keyword evidence="3" id="KW-1185">Reference proteome</keyword>
<dbReference type="Gene3D" id="3.40.640.10">
    <property type="entry name" value="Type I PLP-dependent aspartate aminotransferase-like (Major domain)"/>
    <property type="match status" value="1"/>
</dbReference>
<dbReference type="CDD" id="cd00609">
    <property type="entry name" value="AAT_like"/>
    <property type="match status" value="1"/>
</dbReference>
<sequence length="441" mass="49517">MTVRIRKQIDLFKGWPNEKLLPPRLLRDAANHTLSQTDPGTVTEILEYGDDEGYRPLRNSIAAWLTRFYRPKETIGYERICITGGASQNLGNTLATFTDPIYTQHVWMVAPTYYLACRIIADASFDGRLRAVPEDEEGIDLKALEEGLKNSKPREGATIKQPKPWRKLYRHVIYCVPSFSNPSGRIMSLRRRQDLVRLARRYDALIVADDVYDMLQWPSNPRKPKQTLEHAYMPRLVDVDRELDGGPIDEFGHCMSNGSFSKIVGPGVRTGWAEGTPAFAYGLSQTGSSRSGGAPSHLVATFLHNMIQTGTLQDHILNFLQPEYAERYHKLMAAIKTHLLPLGLTMPQPGKDVAGGYFVWLKLPGRLQADNVTEKALERDVVIIAGPKFIVDGDDASTQSSFKQNIRLCFAWTDKELLGEGVSRLADVIRECQRDIEGMAA</sequence>
<dbReference type="SUPFAM" id="SSF53383">
    <property type="entry name" value="PLP-dependent transferases"/>
    <property type="match status" value="1"/>
</dbReference>
<proteinExistence type="predicted"/>
<dbReference type="AlphaFoldDB" id="A0A0N1HRV5"/>
<dbReference type="PANTHER" id="PTHR42858">
    <property type="entry name" value="AMINOTRANSFERASE"/>
    <property type="match status" value="1"/>
</dbReference>
<evidence type="ECO:0000313" key="3">
    <source>
        <dbReference type="Proteomes" id="UP000038010"/>
    </source>
</evidence>
<dbReference type="FunFam" id="3.40.640.10:FF:000080">
    <property type="entry name" value="Aminotransferase, putative"/>
    <property type="match status" value="1"/>
</dbReference>
<dbReference type="RefSeq" id="XP_018001119.1">
    <property type="nucleotide sequence ID" value="XM_018148427.1"/>
</dbReference>
<evidence type="ECO:0000313" key="2">
    <source>
        <dbReference type="EMBL" id="KPI41156.1"/>
    </source>
</evidence>
<reference evidence="2 3" key="1">
    <citation type="submission" date="2015-06" db="EMBL/GenBank/DDBJ databases">
        <title>Draft genome of the ant-associated black yeast Phialophora attae CBS 131958.</title>
        <authorList>
            <person name="Moreno L.F."/>
            <person name="Stielow B.J."/>
            <person name="de Hoog S."/>
            <person name="Vicente V.A."/>
            <person name="Weiss V.A."/>
            <person name="de Vries M."/>
            <person name="Cruz L.M."/>
            <person name="Souza E.M."/>
        </authorList>
    </citation>
    <scope>NUCLEOTIDE SEQUENCE [LARGE SCALE GENOMIC DNA]</scope>
    <source>
        <strain evidence="2 3">CBS 131958</strain>
    </source>
</reference>
<comment type="caution">
    <text evidence="2">The sequence shown here is derived from an EMBL/GenBank/DDBJ whole genome shotgun (WGS) entry which is preliminary data.</text>
</comment>
<dbReference type="Proteomes" id="UP000038010">
    <property type="component" value="Unassembled WGS sequence"/>
</dbReference>
<dbReference type="PANTHER" id="PTHR42858:SF1">
    <property type="entry name" value="LD15494P"/>
    <property type="match status" value="1"/>
</dbReference>
<dbReference type="Gene3D" id="3.90.1150.10">
    <property type="entry name" value="Aspartate Aminotransferase, domain 1"/>
    <property type="match status" value="1"/>
</dbReference>
<dbReference type="Pfam" id="PF00155">
    <property type="entry name" value="Aminotran_1_2"/>
    <property type="match status" value="1"/>
</dbReference>
<dbReference type="GeneID" id="28740307"/>
<protein>
    <recommendedName>
        <fullName evidence="1">Aminotransferase class I/classII large domain-containing protein</fullName>
    </recommendedName>
</protein>
<feature type="domain" description="Aminotransferase class I/classII large" evidence="1">
    <location>
        <begin position="43"/>
        <end position="425"/>
    </location>
</feature>
<name>A0A0N1HRV5_9EURO</name>
<dbReference type="InterPro" id="IPR004839">
    <property type="entry name" value="Aminotransferase_I/II_large"/>
</dbReference>
<dbReference type="VEuPathDB" id="FungiDB:AB675_8014"/>
<dbReference type="GO" id="GO:0047536">
    <property type="term" value="F:2-aminoadipate transaminase activity"/>
    <property type="evidence" value="ECO:0007669"/>
    <property type="project" value="TreeGrafter"/>
</dbReference>
<dbReference type="InterPro" id="IPR015421">
    <property type="entry name" value="PyrdxlP-dep_Trfase_major"/>
</dbReference>
<dbReference type="InterPro" id="IPR015422">
    <property type="entry name" value="PyrdxlP-dep_Trfase_small"/>
</dbReference>
<evidence type="ECO:0000259" key="1">
    <source>
        <dbReference type="Pfam" id="PF00155"/>
    </source>
</evidence>
<dbReference type="STRING" id="1664694.A0A0N1HRV5"/>
<dbReference type="InterPro" id="IPR015424">
    <property type="entry name" value="PyrdxlP-dep_Trfase"/>
</dbReference>
<accession>A0A0N1HRV5</accession>
<dbReference type="OrthoDB" id="7042322at2759"/>